<accession>A0ABP2BGY8</accession>
<keyword evidence="8" id="KW-1185">Reference proteome</keyword>
<protein>
    <submittedName>
        <fullName evidence="7">Peptidase U7 (Modular protein)</fullName>
    </submittedName>
</protein>
<comment type="similarity">
    <text evidence="1">Belongs to the peptidase S49 family.</text>
</comment>
<evidence type="ECO:0000313" key="7">
    <source>
        <dbReference type="EMBL" id="CUX31833.1"/>
    </source>
</evidence>
<dbReference type="Gene3D" id="6.20.330.10">
    <property type="match status" value="1"/>
</dbReference>
<dbReference type="CDD" id="cd07022">
    <property type="entry name" value="S49_Sppa_36K_type"/>
    <property type="match status" value="1"/>
</dbReference>
<keyword evidence="4" id="KW-0720">Serine protease</keyword>
<dbReference type="Proteomes" id="UP000191812">
    <property type="component" value="Unassembled WGS sequence"/>
</dbReference>
<keyword evidence="2" id="KW-0645">Protease</keyword>
<feature type="region of interest" description="Disordered" evidence="5">
    <location>
        <begin position="402"/>
        <end position="421"/>
    </location>
</feature>
<dbReference type="Pfam" id="PF01343">
    <property type="entry name" value="Peptidase_S49"/>
    <property type="match status" value="1"/>
</dbReference>
<dbReference type="InterPro" id="IPR033855">
    <property type="entry name" value="Protein_C"/>
</dbReference>
<comment type="caution">
    <text evidence="7">The sequence shown here is derived from an EMBL/GenBank/DDBJ whole genome shotgun (WGS) entry which is preliminary data.</text>
</comment>
<dbReference type="EMBL" id="FBWH01000023">
    <property type="protein sequence ID" value="CUX31833.1"/>
    <property type="molecule type" value="Genomic_DNA"/>
</dbReference>
<evidence type="ECO:0000256" key="1">
    <source>
        <dbReference type="ARBA" id="ARBA00008683"/>
    </source>
</evidence>
<dbReference type="InterPro" id="IPR029045">
    <property type="entry name" value="ClpP/crotonase-like_dom_sf"/>
</dbReference>
<evidence type="ECO:0000256" key="2">
    <source>
        <dbReference type="ARBA" id="ARBA00022670"/>
    </source>
</evidence>
<dbReference type="PANTHER" id="PTHR33209:SF1">
    <property type="entry name" value="PEPTIDASE S49 DOMAIN-CONTAINING PROTEIN"/>
    <property type="match status" value="1"/>
</dbReference>
<dbReference type="SUPFAM" id="SSF52096">
    <property type="entry name" value="ClpP/crotonase"/>
    <property type="match status" value="1"/>
</dbReference>
<gene>
    <name evidence="7" type="ORF">AGR13a_Cc30152</name>
</gene>
<keyword evidence="3" id="KW-0378">Hydrolase</keyword>
<evidence type="ECO:0000313" key="8">
    <source>
        <dbReference type="Proteomes" id="UP000191812"/>
    </source>
</evidence>
<evidence type="ECO:0000256" key="4">
    <source>
        <dbReference type="ARBA" id="ARBA00022825"/>
    </source>
</evidence>
<evidence type="ECO:0000259" key="6">
    <source>
        <dbReference type="Pfam" id="PF01343"/>
    </source>
</evidence>
<proteinExistence type="inferred from homology"/>
<dbReference type="RefSeq" id="WP_080833406.1">
    <property type="nucleotide sequence ID" value="NZ_LT009756.1"/>
</dbReference>
<dbReference type="Gene3D" id="3.90.226.10">
    <property type="entry name" value="2-enoyl-CoA Hydratase, Chain A, domain 1"/>
    <property type="match status" value="1"/>
</dbReference>
<feature type="domain" description="Peptidase S49" evidence="6">
    <location>
        <begin position="142"/>
        <end position="290"/>
    </location>
</feature>
<organism evidence="7 8">
    <name type="scientific">Agrobacterium genomosp. 13 str. CFBP 6927</name>
    <dbReference type="NCBI Taxonomy" id="1183428"/>
    <lineage>
        <taxon>Bacteria</taxon>
        <taxon>Pseudomonadati</taxon>
        <taxon>Pseudomonadota</taxon>
        <taxon>Alphaproteobacteria</taxon>
        <taxon>Hyphomicrobiales</taxon>
        <taxon>Rhizobiaceae</taxon>
        <taxon>Rhizobium/Agrobacterium group</taxon>
        <taxon>Agrobacterium</taxon>
        <taxon>Agrobacterium tumefaciens complex</taxon>
    </lineage>
</organism>
<dbReference type="PANTHER" id="PTHR33209">
    <property type="entry name" value="PROTEASE 4"/>
    <property type="match status" value="1"/>
</dbReference>
<evidence type="ECO:0000256" key="5">
    <source>
        <dbReference type="SAM" id="MobiDB-lite"/>
    </source>
</evidence>
<evidence type="ECO:0000256" key="3">
    <source>
        <dbReference type="ARBA" id="ARBA00022801"/>
    </source>
</evidence>
<reference evidence="7 8" key="1">
    <citation type="submission" date="2016-01" db="EMBL/GenBank/DDBJ databases">
        <authorList>
            <person name="Regsiter A."/>
            <person name="william w."/>
        </authorList>
    </citation>
    <scope>NUCLEOTIDE SEQUENCE [LARGE SCALE GENOMIC DNA]</scope>
    <source>
        <strain evidence="7 8">CFBP 6927</strain>
    </source>
</reference>
<dbReference type="InterPro" id="IPR002142">
    <property type="entry name" value="Peptidase_S49"/>
</dbReference>
<sequence>MSDNFLPMLADRILNRPLLVHPDKAATILHVLEGRITLGRSVDQVDASRFVGTTARGDGTGRRFTRADGKTAIITVDGSLVNRGAWVGASSGLTSYEGIAAQLDEIAAEVRAGRLENLVIDMNSYGGEATGMAAVATKIRNLRKSMHVVAVVNDVAASAGYGIVSAADEIVISPTSLVGSIGVVMMHLDRSAEMNAKGIRPTLIHAGAKKVDGNPFGPLPENVRADMQKDVLAFYDQFLETVEAGRGKARLSAKKARETEADVFIGKEAIAAGLADRMASLDEVLAELSRPARAAGKPSQRTLTMDREDLPSAHAEAEKSASAILLAATNERERIKAILALPEAKARPAVAHGLAFTPGFSVDAAKTALAAMPEEVAAIAGVSPAPAARTIPSIAERALEQREIGPTGRPEGAAPDTIKAGWASAANKINSRYE</sequence>
<name>A0ABP2BGY8_9HYPH</name>